<feature type="transmembrane region" description="Helical" evidence="2">
    <location>
        <begin position="9"/>
        <end position="27"/>
    </location>
</feature>
<feature type="compositionally biased region" description="Low complexity" evidence="1">
    <location>
        <begin position="65"/>
        <end position="82"/>
    </location>
</feature>
<comment type="caution">
    <text evidence="3">The sequence shown here is derived from an EMBL/GenBank/DDBJ whole genome shotgun (WGS) entry which is preliminary data.</text>
</comment>
<feature type="region of interest" description="Disordered" evidence="1">
    <location>
        <begin position="64"/>
        <end position="101"/>
    </location>
</feature>
<accession>A0ABN0VBB3</accession>
<keyword evidence="4" id="KW-1185">Reference proteome</keyword>
<keyword evidence="2" id="KW-0472">Membrane</keyword>
<evidence type="ECO:0000313" key="4">
    <source>
        <dbReference type="Proteomes" id="UP001501867"/>
    </source>
</evidence>
<dbReference type="Proteomes" id="UP001501867">
    <property type="component" value="Unassembled WGS sequence"/>
</dbReference>
<reference evidence="3 4" key="1">
    <citation type="journal article" date="2019" name="Int. J. Syst. Evol. Microbiol.">
        <title>The Global Catalogue of Microorganisms (GCM) 10K type strain sequencing project: providing services to taxonomists for standard genome sequencing and annotation.</title>
        <authorList>
            <consortium name="The Broad Institute Genomics Platform"/>
            <consortium name="The Broad Institute Genome Sequencing Center for Infectious Disease"/>
            <person name="Wu L."/>
            <person name="Ma J."/>
        </authorList>
    </citation>
    <scope>NUCLEOTIDE SEQUENCE [LARGE SCALE GENOMIC DNA]</scope>
    <source>
        <strain evidence="3 4">JCM 4505</strain>
    </source>
</reference>
<evidence type="ECO:0000256" key="2">
    <source>
        <dbReference type="SAM" id="Phobius"/>
    </source>
</evidence>
<feature type="transmembrane region" description="Helical" evidence="2">
    <location>
        <begin position="33"/>
        <end position="53"/>
    </location>
</feature>
<evidence type="ECO:0000313" key="3">
    <source>
        <dbReference type="EMBL" id="GAA0284568.1"/>
    </source>
</evidence>
<dbReference type="EMBL" id="BAAABV010000014">
    <property type="protein sequence ID" value="GAA0284568.1"/>
    <property type="molecule type" value="Genomic_DNA"/>
</dbReference>
<gene>
    <name evidence="3" type="ORF">GCM10010302_23410</name>
</gene>
<keyword evidence="2" id="KW-0812">Transmembrane</keyword>
<dbReference type="RefSeq" id="WP_344156740.1">
    <property type="nucleotide sequence ID" value="NZ_BAAABV010000014.1"/>
</dbReference>
<keyword evidence="2" id="KW-1133">Transmembrane helix</keyword>
<organism evidence="3 4">
    <name type="scientific">Streptomyces polychromogenes</name>
    <dbReference type="NCBI Taxonomy" id="67342"/>
    <lineage>
        <taxon>Bacteria</taxon>
        <taxon>Bacillati</taxon>
        <taxon>Actinomycetota</taxon>
        <taxon>Actinomycetes</taxon>
        <taxon>Kitasatosporales</taxon>
        <taxon>Streptomycetaceae</taxon>
        <taxon>Streptomyces</taxon>
    </lineage>
</organism>
<proteinExistence type="predicted"/>
<evidence type="ECO:0008006" key="5">
    <source>
        <dbReference type="Google" id="ProtNLM"/>
    </source>
</evidence>
<sequence length="101" mass="10165">MPRPTAAQLAYGSATVIVSTIAMLLLSQTSTGIGVAVISAAALALGLLVALTVPLPRRRGRHAAARGAVRRGGAAAPAAAPGEEVRVPEPRTAPAEHPVHH</sequence>
<protein>
    <recommendedName>
        <fullName evidence="5">Secreted protein</fullName>
    </recommendedName>
</protein>
<name>A0ABN0VBB3_9ACTN</name>
<evidence type="ECO:0000256" key="1">
    <source>
        <dbReference type="SAM" id="MobiDB-lite"/>
    </source>
</evidence>